<organism evidence="1 2">
    <name type="scientific">Halorubrum pallidum</name>
    <dbReference type="NCBI Taxonomy" id="1526114"/>
    <lineage>
        <taxon>Archaea</taxon>
        <taxon>Methanobacteriati</taxon>
        <taxon>Methanobacteriota</taxon>
        <taxon>Stenosarchaea group</taxon>
        <taxon>Halobacteria</taxon>
        <taxon>Halobacteriales</taxon>
        <taxon>Haloferacaceae</taxon>
        <taxon>Halorubrum</taxon>
    </lineage>
</organism>
<name>A0ABD5T2E8_9EURY</name>
<dbReference type="Proteomes" id="UP001596274">
    <property type="component" value="Unassembled WGS sequence"/>
</dbReference>
<dbReference type="Gene3D" id="1.25.10.10">
    <property type="entry name" value="Leucine-rich Repeat Variant"/>
    <property type="match status" value="1"/>
</dbReference>
<dbReference type="AlphaFoldDB" id="A0ABD5T2E8"/>
<evidence type="ECO:0000313" key="1">
    <source>
        <dbReference type="EMBL" id="MFC6771643.1"/>
    </source>
</evidence>
<dbReference type="InterPro" id="IPR011989">
    <property type="entry name" value="ARM-like"/>
</dbReference>
<accession>A0ABD5T2E8</accession>
<sequence>MSLYQHARDGNVERLRDAIGSDSAAVRRRAAEFLGEVGDANEQATVDALLRTAT</sequence>
<reference evidence="1 2" key="1">
    <citation type="journal article" date="2019" name="Int. J. Syst. Evol. Microbiol.">
        <title>The Global Catalogue of Microorganisms (GCM) 10K type strain sequencing project: providing services to taxonomists for standard genome sequencing and annotation.</title>
        <authorList>
            <consortium name="The Broad Institute Genomics Platform"/>
            <consortium name="The Broad Institute Genome Sequencing Center for Infectious Disease"/>
            <person name="Wu L."/>
            <person name="Ma J."/>
        </authorList>
    </citation>
    <scope>NUCLEOTIDE SEQUENCE [LARGE SCALE GENOMIC DNA]</scope>
    <source>
        <strain evidence="1 2">PJ61</strain>
    </source>
</reference>
<dbReference type="EMBL" id="JBHSWT010000442">
    <property type="protein sequence ID" value="MFC6771643.1"/>
    <property type="molecule type" value="Genomic_DNA"/>
</dbReference>
<keyword evidence="2" id="KW-1185">Reference proteome</keyword>
<comment type="caution">
    <text evidence="1">The sequence shown here is derived from an EMBL/GenBank/DDBJ whole genome shotgun (WGS) entry which is preliminary data.</text>
</comment>
<evidence type="ECO:0000313" key="2">
    <source>
        <dbReference type="Proteomes" id="UP001596274"/>
    </source>
</evidence>
<gene>
    <name evidence="1" type="ORF">ACFQDD_08960</name>
</gene>
<proteinExistence type="predicted"/>
<protein>
    <submittedName>
        <fullName evidence="1">HEAT repeat domain-containing protein</fullName>
    </submittedName>
</protein>
<feature type="non-terminal residue" evidence="1">
    <location>
        <position position="54"/>
    </location>
</feature>